<protein>
    <submittedName>
        <fullName evidence="4">V8-like Glu-specific endopeptidase</fullName>
    </submittedName>
</protein>
<feature type="chain" id="PRO_5012767712" evidence="2">
    <location>
        <begin position="18"/>
        <end position="255"/>
    </location>
</feature>
<evidence type="ECO:0000256" key="2">
    <source>
        <dbReference type="SAM" id="SignalP"/>
    </source>
</evidence>
<evidence type="ECO:0000259" key="3">
    <source>
        <dbReference type="PROSITE" id="PS50240"/>
    </source>
</evidence>
<dbReference type="InterPro" id="IPR050966">
    <property type="entry name" value="Glutamyl_endopeptidase"/>
</dbReference>
<proteinExistence type="predicted"/>
<dbReference type="Pfam" id="PF00089">
    <property type="entry name" value="Trypsin"/>
    <property type="match status" value="1"/>
</dbReference>
<name>A0A2C9CVA4_9RHOB</name>
<dbReference type="RefSeq" id="WP_097931497.1">
    <property type="nucleotide sequence ID" value="NZ_OCTN01000008.1"/>
</dbReference>
<feature type="signal peptide" evidence="2">
    <location>
        <begin position="1"/>
        <end position="17"/>
    </location>
</feature>
<dbReference type="PANTHER" id="PTHR15462:SF8">
    <property type="entry name" value="SERINE PROTEASE"/>
    <property type="match status" value="1"/>
</dbReference>
<dbReference type="OrthoDB" id="267336at2"/>
<dbReference type="InterPro" id="IPR043504">
    <property type="entry name" value="Peptidase_S1_PA_chymotrypsin"/>
</dbReference>
<dbReference type="InterPro" id="IPR009003">
    <property type="entry name" value="Peptidase_S1_PA"/>
</dbReference>
<dbReference type="AlphaFoldDB" id="A0A2C9CVA4"/>
<dbReference type="Proteomes" id="UP000220034">
    <property type="component" value="Unassembled WGS sequence"/>
</dbReference>
<evidence type="ECO:0000313" key="4">
    <source>
        <dbReference type="EMBL" id="SOH95207.1"/>
    </source>
</evidence>
<feature type="domain" description="Peptidase S1" evidence="3">
    <location>
        <begin position="11"/>
        <end position="238"/>
    </location>
</feature>
<dbReference type="GO" id="GO:0006508">
    <property type="term" value="P:proteolysis"/>
    <property type="evidence" value="ECO:0007669"/>
    <property type="project" value="InterPro"/>
</dbReference>
<evidence type="ECO:0000313" key="5">
    <source>
        <dbReference type="Proteomes" id="UP000220034"/>
    </source>
</evidence>
<dbReference type="InterPro" id="IPR001314">
    <property type="entry name" value="Peptidase_S1A"/>
</dbReference>
<dbReference type="EMBL" id="OCTN01000008">
    <property type="protein sequence ID" value="SOH95207.1"/>
    <property type="molecule type" value="Genomic_DNA"/>
</dbReference>
<reference evidence="5" key="1">
    <citation type="submission" date="2017-09" db="EMBL/GenBank/DDBJ databases">
        <authorList>
            <person name="Varghese N."/>
            <person name="Submissions S."/>
        </authorList>
    </citation>
    <scope>NUCLEOTIDE SEQUENCE [LARGE SCALE GENOMIC DNA]</scope>
    <source>
        <strain evidence="5">C7</strain>
    </source>
</reference>
<dbReference type="SUPFAM" id="SSF50494">
    <property type="entry name" value="Trypsin-like serine proteases"/>
    <property type="match status" value="1"/>
</dbReference>
<dbReference type="InterPro" id="IPR018114">
    <property type="entry name" value="TRYPSIN_HIS"/>
</dbReference>
<dbReference type="GO" id="GO:0004252">
    <property type="term" value="F:serine-type endopeptidase activity"/>
    <property type="evidence" value="ECO:0007669"/>
    <property type="project" value="InterPro"/>
</dbReference>
<keyword evidence="1 2" id="KW-0732">Signal</keyword>
<dbReference type="PROSITE" id="PS50240">
    <property type="entry name" value="TRYPSIN_DOM"/>
    <property type="match status" value="1"/>
</dbReference>
<dbReference type="InterPro" id="IPR001254">
    <property type="entry name" value="Trypsin_dom"/>
</dbReference>
<accession>A0A2C9CVA4</accession>
<keyword evidence="5" id="KW-1185">Reference proteome</keyword>
<dbReference type="PANTHER" id="PTHR15462">
    <property type="entry name" value="SERINE PROTEASE"/>
    <property type="match status" value="1"/>
</dbReference>
<organism evidence="4 5">
    <name type="scientific">Pontivivens marinum</name>
    <dbReference type="NCBI Taxonomy" id="1690039"/>
    <lineage>
        <taxon>Bacteria</taxon>
        <taxon>Pseudomonadati</taxon>
        <taxon>Pseudomonadota</taxon>
        <taxon>Alphaproteobacteria</taxon>
        <taxon>Rhodobacterales</taxon>
        <taxon>Paracoccaceae</taxon>
        <taxon>Pontivivens</taxon>
    </lineage>
</organism>
<dbReference type="PROSITE" id="PS00134">
    <property type="entry name" value="TRYPSIN_HIS"/>
    <property type="match status" value="1"/>
</dbReference>
<evidence type="ECO:0000256" key="1">
    <source>
        <dbReference type="ARBA" id="ARBA00022729"/>
    </source>
</evidence>
<dbReference type="Gene3D" id="2.40.10.10">
    <property type="entry name" value="Trypsin-like serine proteases"/>
    <property type="match status" value="2"/>
</dbReference>
<dbReference type="PRINTS" id="PR00722">
    <property type="entry name" value="CHYMOTRYPSIN"/>
</dbReference>
<dbReference type="SMART" id="SM00020">
    <property type="entry name" value="Tryp_SPc"/>
    <property type="match status" value="1"/>
</dbReference>
<sequence length="255" mass="27977">MRFLILMLALLASGANAEGRRLLSVEEAEDWQAVGRLNIDGRGFCTGALIAPDLVLTAAHCVFSERTRRLVRPDALHFVAGYYIGDYVAHRRVRRVMVHRGYDPLRELSEQQIVSDIAVLELSEPINDVRPFERELRPRAGDPIVVVSYARDRPEAPSIQEPCETIAVQDRFVVMDCDVTFGASGSPVFTVRNGRARISSVVSAIGRRGGDQQVAYGAAIDEGALDSVLTDIVHGDADRGIRRPGASIAEQLGRE</sequence>
<gene>
    <name evidence="4" type="ORF">SAMN06273572_10880</name>
</gene>